<feature type="compositionally biased region" description="Basic residues" evidence="1">
    <location>
        <begin position="1"/>
        <end position="12"/>
    </location>
</feature>
<protein>
    <recommendedName>
        <fullName evidence="4">Coiled-coil domain-containing protein 137</fullName>
    </recommendedName>
</protein>
<organism evidence="2 3">
    <name type="scientific">Cardiocondyla obscurior</name>
    <dbReference type="NCBI Taxonomy" id="286306"/>
    <lineage>
        <taxon>Eukaryota</taxon>
        <taxon>Metazoa</taxon>
        <taxon>Ecdysozoa</taxon>
        <taxon>Arthropoda</taxon>
        <taxon>Hexapoda</taxon>
        <taxon>Insecta</taxon>
        <taxon>Pterygota</taxon>
        <taxon>Neoptera</taxon>
        <taxon>Endopterygota</taxon>
        <taxon>Hymenoptera</taxon>
        <taxon>Apocrita</taxon>
        <taxon>Aculeata</taxon>
        <taxon>Formicoidea</taxon>
        <taxon>Formicidae</taxon>
        <taxon>Myrmicinae</taxon>
        <taxon>Cardiocondyla</taxon>
    </lineage>
</organism>
<accession>A0AAW2FTK9</accession>
<proteinExistence type="predicted"/>
<comment type="caution">
    <text evidence="2">The sequence shown here is derived from an EMBL/GenBank/DDBJ whole genome shotgun (WGS) entry which is preliminary data.</text>
</comment>
<name>A0AAW2FTK9_9HYME</name>
<dbReference type="AlphaFoldDB" id="A0AAW2FTK9"/>
<sequence>MGRKIPGKKHRGVKDPDKQRVKRLAELELCTNTAPKNPDEQAIPKSLERVIKLKEAAKNSRNTLKKKRKKKNALICVGLQDHKLKHPKAKPEKVTPVFQQRPGESGRQFMHRVTKDTHNFLKEIEFEKKYGVQVERDSNTGRIQGLTKCKREKDDVEILQAKHKNIGKKKKITEGSTALTKYDKQKLKQRIKKERKQENCDEFERFQDKVVFGEVAHEPPRLKIKSKEMDGNRKPRNLLLNSLLEGSKDVSSGSNVINRSRKRKYLSEIERKKLEKRQNEVIAAYRQLKSQRLINKSC</sequence>
<dbReference type="Proteomes" id="UP001430953">
    <property type="component" value="Unassembled WGS sequence"/>
</dbReference>
<evidence type="ECO:0000256" key="1">
    <source>
        <dbReference type="SAM" id="MobiDB-lite"/>
    </source>
</evidence>
<keyword evidence="3" id="KW-1185">Reference proteome</keyword>
<evidence type="ECO:0000313" key="2">
    <source>
        <dbReference type="EMBL" id="KAL0118121.1"/>
    </source>
</evidence>
<dbReference type="EMBL" id="JADYXP020000008">
    <property type="protein sequence ID" value="KAL0118121.1"/>
    <property type="molecule type" value="Genomic_DNA"/>
</dbReference>
<feature type="region of interest" description="Disordered" evidence="1">
    <location>
        <begin position="1"/>
        <end position="20"/>
    </location>
</feature>
<gene>
    <name evidence="2" type="ORF">PUN28_009059</name>
</gene>
<dbReference type="PANTHER" id="PTHR21838:SF2">
    <property type="entry name" value="COILED-COIL DOMAIN-CONTAINING PROTEIN 137"/>
    <property type="match status" value="1"/>
</dbReference>
<reference evidence="2 3" key="1">
    <citation type="submission" date="2023-03" db="EMBL/GenBank/DDBJ databases">
        <title>High recombination rates correlate with genetic variation in Cardiocondyla obscurior ants.</title>
        <authorList>
            <person name="Errbii M."/>
        </authorList>
    </citation>
    <scope>NUCLEOTIDE SEQUENCE [LARGE SCALE GENOMIC DNA]</scope>
    <source>
        <strain evidence="2">Alpha-2009</strain>
        <tissue evidence="2">Whole body</tissue>
    </source>
</reference>
<evidence type="ECO:0000313" key="3">
    <source>
        <dbReference type="Proteomes" id="UP001430953"/>
    </source>
</evidence>
<feature type="region of interest" description="Disordered" evidence="1">
    <location>
        <begin position="85"/>
        <end position="104"/>
    </location>
</feature>
<dbReference type="GO" id="GO:0005634">
    <property type="term" value="C:nucleus"/>
    <property type="evidence" value="ECO:0007669"/>
    <property type="project" value="TreeGrafter"/>
</dbReference>
<dbReference type="PANTHER" id="PTHR21838">
    <property type="entry name" value="COILED-COIL DOMAIN-CONTAINING PROTEIN 137"/>
    <property type="match status" value="1"/>
</dbReference>
<evidence type="ECO:0008006" key="4">
    <source>
        <dbReference type="Google" id="ProtNLM"/>
    </source>
</evidence>
<dbReference type="InterPro" id="IPR026680">
    <property type="entry name" value="CCDC137"/>
</dbReference>